<dbReference type="InterPro" id="IPR008407">
    <property type="entry name" value="Brnchd-chn_aa_trnsp_AzlD"/>
</dbReference>
<name>N0BGF8_9EURY</name>
<dbReference type="Pfam" id="PF05437">
    <property type="entry name" value="AzlD"/>
    <property type="match status" value="1"/>
</dbReference>
<dbReference type="AlphaFoldDB" id="N0BGF8"/>
<dbReference type="eggNOG" id="arCOG07899">
    <property type="taxonomic scope" value="Archaea"/>
</dbReference>
<dbReference type="GeneID" id="15393755"/>
<feature type="transmembrane region" description="Helical" evidence="1">
    <location>
        <begin position="81"/>
        <end position="102"/>
    </location>
</feature>
<dbReference type="EMBL" id="CP005290">
    <property type="protein sequence ID" value="AGK62078.1"/>
    <property type="molecule type" value="Genomic_DNA"/>
</dbReference>
<dbReference type="STRING" id="387631.Asulf_02122"/>
<evidence type="ECO:0000313" key="2">
    <source>
        <dbReference type="EMBL" id="AGK62078.1"/>
    </source>
</evidence>
<protein>
    <recommendedName>
        <fullName evidence="4">Branched-chain amino acid transport protein (AzlD)</fullName>
    </recommendedName>
</protein>
<accession>N0BGF8</accession>
<sequence length="105" mass="11692">MKLLAIVLVAAGTYLTRFLPMKFGKIRSERFEEFLAYSSTALISALFVTSFISFPIVFRDLGVGLVAILFVFVTYRRWENLGISVLAGVLTHLLLSLSVQAIQGF</sequence>
<feature type="transmembrane region" description="Helical" evidence="1">
    <location>
        <begin position="57"/>
        <end position="75"/>
    </location>
</feature>
<reference evidence="2 3" key="1">
    <citation type="journal article" date="2013" name="Genome Announc.">
        <title>Complete Genome Sequence of the Thermophilic and Facultatively Chemolithoautotrophic Sulfate Reducer Archaeoglobus sulfaticallidus Strain PM70-1T.</title>
        <authorList>
            <person name="Stokke R."/>
            <person name="Hocking W.P."/>
            <person name="Steinsbu B.O."/>
            <person name="Steen I.H."/>
        </authorList>
    </citation>
    <scope>NUCLEOTIDE SEQUENCE [LARGE SCALE GENOMIC DNA]</scope>
    <source>
        <strain evidence="2">PM70-1</strain>
    </source>
</reference>
<keyword evidence="1" id="KW-0812">Transmembrane</keyword>
<evidence type="ECO:0000256" key="1">
    <source>
        <dbReference type="SAM" id="Phobius"/>
    </source>
</evidence>
<organism evidence="2 3">
    <name type="scientific">Archaeoglobus sulfaticallidus PM70-1</name>
    <dbReference type="NCBI Taxonomy" id="387631"/>
    <lineage>
        <taxon>Archaea</taxon>
        <taxon>Methanobacteriati</taxon>
        <taxon>Methanobacteriota</taxon>
        <taxon>Archaeoglobi</taxon>
        <taxon>Archaeoglobales</taxon>
        <taxon>Archaeoglobaceae</taxon>
        <taxon>Archaeoglobus</taxon>
    </lineage>
</organism>
<dbReference type="Proteomes" id="UP000013307">
    <property type="component" value="Chromosome"/>
</dbReference>
<evidence type="ECO:0000313" key="3">
    <source>
        <dbReference type="Proteomes" id="UP000013307"/>
    </source>
</evidence>
<dbReference type="RefSeq" id="WP_015591674.1">
    <property type="nucleotide sequence ID" value="NC_021169.1"/>
</dbReference>
<evidence type="ECO:0008006" key="4">
    <source>
        <dbReference type="Google" id="ProtNLM"/>
    </source>
</evidence>
<feature type="transmembrane region" description="Helical" evidence="1">
    <location>
        <begin position="34"/>
        <end position="52"/>
    </location>
</feature>
<gene>
    <name evidence="2" type="ORF">Asulf_02122</name>
</gene>
<keyword evidence="3" id="KW-1185">Reference proteome</keyword>
<dbReference type="HOGENOM" id="CLU_172997_0_0_2"/>
<dbReference type="KEGG" id="ast:Asulf_02122"/>
<keyword evidence="1" id="KW-1133">Transmembrane helix</keyword>
<keyword evidence="1" id="KW-0472">Membrane</keyword>
<dbReference type="OrthoDB" id="65983at2157"/>
<proteinExistence type="predicted"/>